<protein>
    <submittedName>
        <fullName evidence="2">Uncharacterized protein</fullName>
    </submittedName>
</protein>
<gene>
    <name evidence="2" type="ORF">RND71_037120</name>
</gene>
<dbReference type="PANTHER" id="PTHR13268">
    <property type="entry name" value="BREAST CARCINOMA AMPLIFIED SEQUENCE 3"/>
    <property type="match status" value="1"/>
</dbReference>
<evidence type="ECO:0000256" key="1">
    <source>
        <dbReference type="SAM" id="SignalP"/>
    </source>
</evidence>
<reference evidence="2" key="1">
    <citation type="submission" date="2023-12" db="EMBL/GenBank/DDBJ databases">
        <title>Genome assembly of Anisodus tanguticus.</title>
        <authorList>
            <person name="Wang Y.-J."/>
        </authorList>
    </citation>
    <scope>NUCLEOTIDE SEQUENCE</scope>
    <source>
        <strain evidence="2">KB-2021</strain>
        <tissue evidence="2">Leaf</tissue>
    </source>
</reference>
<dbReference type="InterPro" id="IPR045142">
    <property type="entry name" value="BCAS3-like"/>
</dbReference>
<dbReference type="GO" id="GO:0042594">
    <property type="term" value="P:response to starvation"/>
    <property type="evidence" value="ECO:0007669"/>
    <property type="project" value="TreeGrafter"/>
</dbReference>
<feature type="chain" id="PRO_5042054008" evidence="1">
    <location>
        <begin position="18"/>
        <end position="246"/>
    </location>
</feature>
<keyword evidence="1" id="KW-0732">Signal</keyword>
<dbReference type="GO" id="GO:0006914">
    <property type="term" value="P:autophagy"/>
    <property type="evidence" value="ECO:0007669"/>
    <property type="project" value="InterPro"/>
</dbReference>
<dbReference type="Proteomes" id="UP001291623">
    <property type="component" value="Unassembled WGS sequence"/>
</dbReference>
<dbReference type="AlphaFoldDB" id="A0AAE1R2U8"/>
<proteinExistence type="predicted"/>
<comment type="caution">
    <text evidence="2">The sequence shown here is derived from an EMBL/GenBank/DDBJ whole genome shotgun (WGS) entry which is preliminary data.</text>
</comment>
<feature type="signal peptide" evidence="1">
    <location>
        <begin position="1"/>
        <end position="17"/>
    </location>
</feature>
<dbReference type="PANTHER" id="PTHR13268:SF15">
    <property type="entry name" value="AUTOPHAGY-RELATED PROTEIN 18F-LIKE"/>
    <property type="match status" value="1"/>
</dbReference>
<evidence type="ECO:0000313" key="2">
    <source>
        <dbReference type="EMBL" id="KAK4344026.1"/>
    </source>
</evidence>
<name>A0AAE1R2U8_9SOLA</name>
<organism evidence="2 3">
    <name type="scientific">Anisodus tanguticus</name>
    <dbReference type="NCBI Taxonomy" id="243964"/>
    <lineage>
        <taxon>Eukaryota</taxon>
        <taxon>Viridiplantae</taxon>
        <taxon>Streptophyta</taxon>
        <taxon>Embryophyta</taxon>
        <taxon>Tracheophyta</taxon>
        <taxon>Spermatophyta</taxon>
        <taxon>Magnoliopsida</taxon>
        <taxon>eudicotyledons</taxon>
        <taxon>Gunneridae</taxon>
        <taxon>Pentapetalae</taxon>
        <taxon>asterids</taxon>
        <taxon>lamiids</taxon>
        <taxon>Solanales</taxon>
        <taxon>Solanaceae</taxon>
        <taxon>Solanoideae</taxon>
        <taxon>Hyoscyameae</taxon>
        <taxon>Anisodus</taxon>
    </lineage>
</organism>
<keyword evidence="3" id="KW-1185">Reference proteome</keyword>
<dbReference type="GO" id="GO:0005737">
    <property type="term" value="C:cytoplasm"/>
    <property type="evidence" value="ECO:0007669"/>
    <property type="project" value="TreeGrafter"/>
</dbReference>
<accession>A0AAE1R2U8</accession>
<dbReference type="EMBL" id="JAVYJV010000020">
    <property type="protein sequence ID" value="KAK4344026.1"/>
    <property type="molecule type" value="Genomic_DNA"/>
</dbReference>
<sequence>MAIMLSYILVLPHQVLWAGFDKLEYEGGTTRQIFLLGWVWFHVWDVEDSDNVRNVVSRLDGPVSFMHILPKPIASKKHEDKFSGSRPVLIFCTDGCFPGDSNIREGIGKLHDGTIQQYHDQASTSCVPNIVWFYSLTSHSCVHQLKFRSVVHLVRCSSQVITILQEAQIHCFDAATLDREYTVVTNPVITGFAGFSSIGVGPLVLGPRWMAYAGSSVTILNSGLTTSASFQSRAPNGSLITGYAKE</sequence>
<evidence type="ECO:0000313" key="3">
    <source>
        <dbReference type="Proteomes" id="UP001291623"/>
    </source>
</evidence>